<evidence type="ECO:0000259" key="11">
    <source>
        <dbReference type="PROSITE" id="PS50002"/>
    </source>
</evidence>
<evidence type="ECO:0000256" key="5">
    <source>
        <dbReference type="ARBA" id="ARBA00022490"/>
    </source>
</evidence>
<evidence type="ECO:0000256" key="10">
    <source>
        <dbReference type="SAM" id="MobiDB-lite"/>
    </source>
</evidence>
<dbReference type="eggNOG" id="KOG3601">
    <property type="taxonomic scope" value="Eukaryota"/>
</dbReference>
<dbReference type="InterPro" id="IPR036028">
    <property type="entry name" value="SH3-like_dom_sf"/>
</dbReference>
<dbReference type="Gene3D" id="2.30.30.40">
    <property type="entry name" value="SH3 Domains"/>
    <property type="match status" value="1"/>
</dbReference>
<dbReference type="EMBL" id="CAIF01000290">
    <property type="protein sequence ID" value="CCH46959.1"/>
    <property type="molecule type" value="Genomic_DNA"/>
</dbReference>
<feature type="compositionally biased region" description="Low complexity" evidence="10">
    <location>
        <begin position="181"/>
        <end position="208"/>
    </location>
</feature>
<sequence>MSGPLVNRSLATLKTVIITDKFYDQIVGKLPNRYQAGAPPIDGFDNTSSQQTSSTPNEKNGALIPQRPNPNSNPSNENKEFVEAIYDYKPQQPEDLELRSGDKVQVLEHTSPDWWKGLNGSRSGMFPSNYVKPLEKQDSRAQAPSPAPSYQSSNHNYPPPQQYNQPPYYQQSPQFPPYGSPVPYQQPQQQVYQQPPQQQEVVVQQQEQSGAGGHVKKFGSKLGNAAIFGAGATIGSDIVNSIF</sequence>
<keyword evidence="7" id="KW-0863">Zinc-finger</keyword>
<feature type="compositionally biased region" description="Low complexity" evidence="10">
    <location>
        <begin position="162"/>
        <end position="173"/>
    </location>
</feature>
<keyword evidence="3 9" id="KW-0728">SH3 domain</keyword>
<dbReference type="GO" id="GO:0005886">
    <property type="term" value="C:plasma membrane"/>
    <property type="evidence" value="ECO:0007669"/>
    <property type="project" value="UniProtKB-SubCell"/>
</dbReference>
<dbReference type="PROSITE" id="PS50002">
    <property type="entry name" value="SH3"/>
    <property type="match status" value="1"/>
</dbReference>
<keyword evidence="4" id="KW-1003">Cell membrane</keyword>
<dbReference type="FunCoup" id="K0L022">
    <property type="interactions" value="163"/>
</dbReference>
<evidence type="ECO:0000256" key="7">
    <source>
        <dbReference type="ARBA" id="ARBA00022771"/>
    </source>
</evidence>
<dbReference type="InterPro" id="IPR001452">
    <property type="entry name" value="SH3_domain"/>
</dbReference>
<dbReference type="PANTHER" id="PTHR15135:SF7">
    <property type="entry name" value="STAC-LIKE, ISOFORM J"/>
    <property type="match status" value="1"/>
</dbReference>
<dbReference type="AlphaFoldDB" id="K0L022"/>
<feature type="compositionally biased region" description="Low complexity" evidence="10">
    <location>
        <begin position="140"/>
        <end position="153"/>
    </location>
</feature>
<dbReference type="PANTHER" id="PTHR15135">
    <property type="entry name" value="STAC"/>
    <property type="match status" value="1"/>
</dbReference>
<evidence type="ECO:0000256" key="3">
    <source>
        <dbReference type="ARBA" id="ARBA00022443"/>
    </source>
</evidence>
<keyword evidence="13" id="KW-1185">Reference proteome</keyword>
<reference evidence="12 13" key="1">
    <citation type="journal article" date="2012" name="Eukaryot. Cell">
        <title>Draft genome sequence of Wickerhamomyces ciferrii NRRL Y-1031 F-60-10.</title>
        <authorList>
            <person name="Schneider J."/>
            <person name="Andrea H."/>
            <person name="Blom J."/>
            <person name="Jaenicke S."/>
            <person name="Ruckert C."/>
            <person name="Schorsch C."/>
            <person name="Szczepanowski R."/>
            <person name="Farwick M."/>
            <person name="Goesmann A."/>
            <person name="Puhler A."/>
            <person name="Schaffer S."/>
            <person name="Tauch A."/>
            <person name="Kohler T."/>
            <person name="Brinkrolf K."/>
        </authorList>
    </citation>
    <scope>NUCLEOTIDE SEQUENCE [LARGE SCALE GENOMIC DNA]</scope>
    <source>
        <strain evidence="13">ATCC 14091 / BCRC 22168 / CBS 111 / JCM 3599 / NBRC 0793 / NRRL Y-1031 F-60-10</strain>
    </source>
</reference>
<organism evidence="12 13">
    <name type="scientific">Wickerhamomyces ciferrii (strain ATCC 14091 / BCRC 22168 / CBS 111 / JCM 3599 / NBRC 0793 / NRRL Y-1031 F-60-10)</name>
    <name type="common">Yeast</name>
    <name type="synonym">Pichia ciferrii</name>
    <dbReference type="NCBI Taxonomy" id="1206466"/>
    <lineage>
        <taxon>Eukaryota</taxon>
        <taxon>Fungi</taxon>
        <taxon>Dikarya</taxon>
        <taxon>Ascomycota</taxon>
        <taxon>Saccharomycotina</taxon>
        <taxon>Saccharomycetes</taxon>
        <taxon>Phaffomycetales</taxon>
        <taxon>Wickerhamomycetaceae</taxon>
        <taxon>Wickerhamomyces</taxon>
    </lineage>
</organism>
<dbReference type="SUPFAM" id="SSF50044">
    <property type="entry name" value="SH3-domain"/>
    <property type="match status" value="1"/>
</dbReference>
<comment type="caution">
    <text evidence="12">The sequence shown here is derived from an EMBL/GenBank/DDBJ whole genome shotgun (WGS) entry which is preliminary data.</text>
</comment>
<evidence type="ECO:0000256" key="8">
    <source>
        <dbReference type="ARBA" id="ARBA00023136"/>
    </source>
</evidence>
<dbReference type="PRINTS" id="PR01887">
    <property type="entry name" value="SPECTRNALPHA"/>
</dbReference>
<dbReference type="GO" id="GO:1903078">
    <property type="term" value="P:positive regulation of protein localization to plasma membrane"/>
    <property type="evidence" value="ECO:0007669"/>
    <property type="project" value="TreeGrafter"/>
</dbReference>
<feature type="region of interest" description="Disordered" evidence="10">
    <location>
        <begin position="34"/>
        <end position="100"/>
    </location>
</feature>
<dbReference type="GO" id="GO:0005737">
    <property type="term" value="C:cytoplasm"/>
    <property type="evidence" value="ECO:0007669"/>
    <property type="project" value="UniProtKB-SubCell"/>
</dbReference>
<keyword evidence="5" id="KW-0963">Cytoplasm</keyword>
<evidence type="ECO:0000256" key="6">
    <source>
        <dbReference type="ARBA" id="ARBA00022737"/>
    </source>
</evidence>
<proteinExistence type="predicted"/>
<dbReference type="HOGENOM" id="CLU_064525_2_0_1"/>
<protein>
    <recommendedName>
        <fullName evidence="11">SH3 domain-containing protein</fullName>
    </recommendedName>
</protein>
<accession>K0L022</accession>
<dbReference type="InterPro" id="IPR039688">
    <property type="entry name" value="STAC1/2/3"/>
</dbReference>
<evidence type="ECO:0000256" key="2">
    <source>
        <dbReference type="ARBA" id="ARBA00004496"/>
    </source>
</evidence>
<evidence type="ECO:0000313" key="12">
    <source>
        <dbReference type="EMBL" id="CCH46959.1"/>
    </source>
</evidence>
<comment type="subcellular location">
    <subcellularLocation>
        <location evidence="1">Cell membrane</location>
    </subcellularLocation>
    <subcellularLocation>
        <location evidence="2">Cytoplasm</location>
    </subcellularLocation>
</comment>
<dbReference type="CDD" id="cd00174">
    <property type="entry name" value="SH3"/>
    <property type="match status" value="1"/>
</dbReference>
<dbReference type="GO" id="GO:0008270">
    <property type="term" value="F:zinc ion binding"/>
    <property type="evidence" value="ECO:0007669"/>
    <property type="project" value="UniProtKB-KW"/>
</dbReference>
<feature type="domain" description="SH3" evidence="11">
    <location>
        <begin position="77"/>
        <end position="136"/>
    </location>
</feature>
<dbReference type="Pfam" id="PF00018">
    <property type="entry name" value="SH3_1"/>
    <property type="match status" value="1"/>
</dbReference>
<dbReference type="SMART" id="SM00326">
    <property type="entry name" value="SH3"/>
    <property type="match status" value="1"/>
</dbReference>
<dbReference type="Proteomes" id="UP000009328">
    <property type="component" value="Unassembled WGS sequence"/>
</dbReference>
<name>K0L022_WICCF</name>
<evidence type="ECO:0000256" key="4">
    <source>
        <dbReference type="ARBA" id="ARBA00022475"/>
    </source>
</evidence>
<dbReference type="STRING" id="1206466.K0L022"/>
<keyword evidence="6" id="KW-0677">Repeat</keyword>
<keyword evidence="7" id="KW-0862">Zinc</keyword>
<evidence type="ECO:0000313" key="13">
    <source>
        <dbReference type="Proteomes" id="UP000009328"/>
    </source>
</evidence>
<keyword evidence="7" id="KW-0479">Metal-binding</keyword>
<gene>
    <name evidence="12" type="ORF">BN7_6565</name>
</gene>
<evidence type="ECO:0000256" key="1">
    <source>
        <dbReference type="ARBA" id="ARBA00004236"/>
    </source>
</evidence>
<dbReference type="InParanoid" id="K0L022"/>
<evidence type="ECO:0000256" key="9">
    <source>
        <dbReference type="PROSITE-ProRule" id="PRU00192"/>
    </source>
</evidence>
<dbReference type="PRINTS" id="PR00452">
    <property type="entry name" value="SH3DOMAIN"/>
</dbReference>
<keyword evidence="8" id="KW-0472">Membrane</keyword>
<feature type="region of interest" description="Disordered" evidence="10">
    <location>
        <begin position="113"/>
        <end position="217"/>
    </location>
</feature>